<dbReference type="AlphaFoldDB" id="A0A9P8EP50"/>
<evidence type="ECO:0000256" key="1">
    <source>
        <dbReference type="SAM" id="MobiDB-lite"/>
    </source>
</evidence>
<organism evidence="2 3">
    <name type="scientific">Aureobasidium melanogenum</name>
    <name type="common">Aureobasidium pullulans var. melanogenum</name>
    <dbReference type="NCBI Taxonomy" id="46634"/>
    <lineage>
        <taxon>Eukaryota</taxon>
        <taxon>Fungi</taxon>
        <taxon>Dikarya</taxon>
        <taxon>Ascomycota</taxon>
        <taxon>Pezizomycotina</taxon>
        <taxon>Dothideomycetes</taxon>
        <taxon>Dothideomycetidae</taxon>
        <taxon>Dothideales</taxon>
        <taxon>Saccotheciaceae</taxon>
        <taxon>Aureobasidium</taxon>
    </lineage>
</organism>
<reference evidence="2" key="1">
    <citation type="journal article" date="2021" name="J Fungi (Basel)">
        <title>Virulence traits and population genomics of the black yeast Aureobasidium melanogenum.</title>
        <authorList>
            <person name="Cernosa A."/>
            <person name="Sun X."/>
            <person name="Gostincar C."/>
            <person name="Fang C."/>
            <person name="Gunde-Cimerman N."/>
            <person name="Song Z."/>
        </authorList>
    </citation>
    <scope>NUCLEOTIDE SEQUENCE</scope>
    <source>
        <strain evidence="2">EXF-9911</strain>
    </source>
</reference>
<evidence type="ECO:0000313" key="3">
    <source>
        <dbReference type="Proteomes" id="UP000779574"/>
    </source>
</evidence>
<feature type="compositionally biased region" description="Basic and acidic residues" evidence="1">
    <location>
        <begin position="8"/>
        <end position="21"/>
    </location>
</feature>
<dbReference type="EMBL" id="JAHFXF010000135">
    <property type="protein sequence ID" value="KAG9695268.1"/>
    <property type="molecule type" value="Genomic_DNA"/>
</dbReference>
<proteinExistence type="predicted"/>
<protein>
    <submittedName>
        <fullName evidence="2">Uncharacterized protein</fullName>
    </submittedName>
</protein>
<evidence type="ECO:0000313" key="2">
    <source>
        <dbReference type="EMBL" id="KAG9695268.1"/>
    </source>
</evidence>
<feature type="region of interest" description="Disordered" evidence="1">
    <location>
        <begin position="1"/>
        <end position="25"/>
    </location>
</feature>
<dbReference type="Proteomes" id="UP000779574">
    <property type="component" value="Unassembled WGS sequence"/>
</dbReference>
<comment type="caution">
    <text evidence="2">The sequence shown here is derived from an EMBL/GenBank/DDBJ whole genome shotgun (WGS) entry which is preliminary data.</text>
</comment>
<accession>A0A9P8EP50</accession>
<sequence>MASSIKHSHLETKSNESAPRERRAKIQSSVVHIAYGTTQKANFKRMTYDLLQIVDRKIVPEEFHFLLDEAIAQKLVEKQLAALEAVNNKIHKADFGYEITGEESVAL</sequence>
<gene>
    <name evidence="2" type="ORF">KCU76_g4613</name>
</gene>
<name>A0A9P8EP50_AURME</name>
<feature type="non-terminal residue" evidence="2">
    <location>
        <position position="1"/>
    </location>
</feature>
<reference evidence="2" key="2">
    <citation type="submission" date="2021-08" db="EMBL/GenBank/DDBJ databases">
        <authorList>
            <person name="Gostincar C."/>
            <person name="Sun X."/>
            <person name="Song Z."/>
            <person name="Gunde-Cimerman N."/>
        </authorList>
    </citation>
    <scope>NUCLEOTIDE SEQUENCE</scope>
    <source>
        <strain evidence="2">EXF-9911</strain>
    </source>
</reference>